<comment type="caution">
    <text evidence="1">The sequence shown here is derived from an EMBL/GenBank/DDBJ whole genome shotgun (WGS) entry which is preliminary data.</text>
</comment>
<sequence>MTRKEQLQEQAKAGGLIVREWSPGDGVTRYRFFHDTEERQTYFGPKNGLFTALGIREAESFLGFRYQS</sequence>
<proteinExistence type="predicted"/>
<name>A0A0F9GMU1_9ZZZZ</name>
<accession>A0A0F9GMU1</accession>
<protein>
    <submittedName>
        <fullName evidence="1">Uncharacterized protein</fullName>
    </submittedName>
</protein>
<dbReference type="AlphaFoldDB" id="A0A0F9GMU1"/>
<gene>
    <name evidence="1" type="ORF">LCGC14_1807920</name>
</gene>
<dbReference type="EMBL" id="LAZR01017515">
    <property type="protein sequence ID" value="KKM00094.1"/>
    <property type="molecule type" value="Genomic_DNA"/>
</dbReference>
<reference evidence="1" key="1">
    <citation type="journal article" date="2015" name="Nature">
        <title>Complex archaea that bridge the gap between prokaryotes and eukaryotes.</title>
        <authorList>
            <person name="Spang A."/>
            <person name="Saw J.H."/>
            <person name="Jorgensen S.L."/>
            <person name="Zaremba-Niedzwiedzka K."/>
            <person name="Martijn J."/>
            <person name="Lind A.E."/>
            <person name="van Eijk R."/>
            <person name="Schleper C."/>
            <person name="Guy L."/>
            <person name="Ettema T.J."/>
        </authorList>
    </citation>
    <scope>NUCLEOTIDE SEQUENCE</scope>
</reference>
<evidence type="ECO:0000313" key="1">
    <source>
        <dbReference type="EMBL" id="KKM00094.1"/>
    </source>
</evidence>
<organism evidence="1">
    <name type="scientific">marine sediment metagenome</name>
    <dbReference type="NCBI Taxonomy" id="412755"/>
    <lineage>
        <taxon>unclassified sequences</taxon>
        <taxon>metagenomes</taxon>
        <taxon>ecological metagenomes</taxon>
    </lineage>
</organism>